<organism evidence="1 2">
    <name type="scientific">Zootermopsis nevadensis</name>
    <name type="common">Dampwood termite</name>
    <dbReference type="NCBI Taxonomy" id="136037"/>
    <lineage>
        <taxon>Eukaryota</taxon>
        <taxon>Metazoa</taxon>
        <taxon>Ecdysozoa</taxon>
        <taxon>Arthropoda</taxon>
        <taxon>Hexapoda</taxon>
        <taxon>Insecta</taxon>
        <taxon>Pterygota</taxon>
        <taxon>Neoptera</taxon>
        <taxon>Polyneoptera</taxon>
        <taxon>Dictyoptera</taxon>
        <taxon>Blattodea</taxon>
        <taxon>Blattoidea</taxon>
        <taxon>Termitoidae</taxon>
        <taxon>Termopsidae</taxon>
        <taxon>Zootermopsis</taxon>
    </lineage>
</organism>
<name>A0A067R255_ZOONE</name>
<reference evidence="1 2" key="1">
    <citation type="journal article" date="2014" name="Nat. Commun.">
        <title>Molecular traces of alternative social organization in a termite genome.</title>
        <authorList>
            <person name="Terrapon N."/>
            <person name="Li C."/>
            <person name="Robertson H.M."/>
            <person name="Ji L."/>
            <person name="Meng X."/>
            <person name="Booth W."/>
            <person name="Chen Z."/>
            <person name="Childers C.P."/>
            <person name="Glastad K.M."/>
            <person name="Gokhale K."/>
            <person name="Gowin J."/>
            <person name="Gronenberg W."/>
            <person name="Hermansen R.A."/>
            <person name="Hu H."/>
            <person name="Hunt B.G."/>
            <person name="Huylmans A.K."/>
            <person name="Khalil S.M."/>
            <person name="Mitchell R.D."/>
            <person name="Munoz-Torres M.C."/>
            <person name="Mustard J.A."/>
            <person name="Pan H."/>
            <person name="Reese J.T."/>
            <person name="Scharf M.E."/>
            <person name="Sun F."/>
            <person name="Vogel H."/>
            <person name="Xiao J."/>
            <person name="Yang W."/>
            <person name="Yang Z."/>
            <person name="Yang Z."/>
            <person name="Zhou J."/>
            <person name="Zhu J."/>
            <person name="Brent C.S."/>
            <person name="Elsik C.G."/>
            <person name="Goodisman M.A."/>
            <person name="Liberles D.A."/>
            <person name="Roe R.M."/>
            <person name="Vargo E.L."/>
            <person name="Vilcinskas A."/>
            <person name="Wang J."/>
            <person name="Bornberg-Bauer E."/>
            <person name="Korb J."/>
            <person name="Zhang G."/>
            <person name="Liebig J."/>
        </authorList>
    </citation>
    <scope>NUCLEOTIDE SEQUENCE [LARGE SCALE GENOMIC DNA]</scope>
    <source>
        <tissue evidence="1">Whole organism</tissue>
    </source>
</reference>
<gene>
    <name evidence="1" type="ORF">L798_09062</name>
</gene>
<keyword evidence="2" id="KW-1185">Reference proteome</keyword>
<evidence type="ECO:0000313" key="2">
    <source>
        <dbReference type="Proteomes" id="UP000027135"/>
    </source>
</evidence>
<protein>
    <submittedName>
        <fullName evidence="1">Uncharacterized protein</fullName>
    </submittedName>
</protein>
<accession>A0A067R255</accession>
<dbReference type="AlphaFoldDB" id="A0A067R255"/>
<proteinExistence type="predicted"/>
<evidence type="ECO:0000313" key="1">
    <source>
        <dbReference type="EMBL" id="KDR17102.1"/>
    </source>
</evidence>
<dbReference type="EMBL" id="KK852754">
    <property type="protein sequence ID" value="KDR17102.1"/>
    <property type="molecule type" value="Genomic_DNA"/>
</dbReference>
<dbReference type="InParanoid" id="A0A067R255"/>
<sequence length="112" mass="12969">MRECAEDIDIQRLFETQIQSALDDNADQIWSTHHTCSKPQVKKKMNFNSAVLNTAVQSAEKIFQQLNKLSPVLVCLYKVHSLHNKTSKQIMLYCLKLYNMSTPKMLMLLHSE</sequence>
<dbReference type="Proteomes" id="UP000027135">
    <property type="component" value="Unassembled WGS sequence"/>
</dbReference>